<gene>
    <name evidence="2" type="ORF">Pma05_48180</name>
</gene>
<dbReference type="InterPro" id="IPR027417">
    <property type="entry name" value="P-loop_NTPase"/>
</dbReference>
<protein>
    <recommendedName>
        <fullName evidence="4">AAA+ ATPase domain-containing protein</fullName>
    </recommendedName>
</protein>
<feature type="compositionally biased region" description="Basic residues" evidence="1">
    <location>
        <begin position="1"/>
        <end position="14"/>
    </location>
</feature>
<feature type="compositionally biased region" description="Low complexity" evidence="1">
    <location>
        <begin position="486"/>
        <end position="506"/>
    </location>
</feature>
<evidence type="ECO:0008006" key="4">
    <source>
        <dbReference type="Google" id="ProtNLM"/>
    </source>
</evidence>
<feature type="compositionally biased region" description="Polar residues" evidence="1">
    <location>
        <begin position="234"/>
        <end position="266"/>
    </location>
</feature>
<reference evidence="2 3" key="1">
    <citation type="submission" date="2021-01" db="EMBL/GenBank/DDBJ databases">
        <title>Whole genome shotgun sequence of Plantactinospora mayteni NBRC 109088.</title>
        <authorList>
            <person name="Komaki H."/>
            <person name="Tamura T."/>
        </authorList>
    </citation>
    <scope>NUCLEOTIDE SEQUENCE [LARGE SCALE GENOMIC DNA]</scope>
    <source>
        <strain evidence="2 3">NBRC 109088</strain>
    </source>
</reference>
<organism evidence="2 3">
    <name type="scientific">Plantactinospora mayteni</name>
    <dbReference type="NCBI Taxonomy" id="566021"/>
    <lineage>
        <taxon>Bacteria</taxon>
        <taxon>Bacillati</taxon>
        <taxon>Actinomycetota</taxon>
        <taxon>Actinomycetes</taxon>
        <taxon>Micromonosporales</taxon>
        <taxon>Micromonosporaceae</taxon>
        <taxon>Plantactinospora</taxon>
    </lineage>
</organism>
<dbReference type="CDD" id="cd00551">
    <property type="entry name" value="AmyAc_family"/>
    <property type="match status" value="1"/>
</dbReference>
<feature type="region of interest" description="Disordered" evidence="1">
    <location>
        <begin position="218"/>
        <end position="282"/>
    </location>
</feature>
<dbReference type="RefSeq" id="WP_203859704.1">
    <property type="nucleotide sequence ID" value="NZ_BAAAZQ010000010.1"/>
</dbReference>
<evidence type="ECO:0000313" key="2">
    <source>
        <dbReference type="EMBL" id="GIG98245.1"/>
    </source>
</evidence>
<sequence>MVASGRRHRRRQRPHHDDCPACSGNLEPELVAARSAAIKNLNDELANLGDPIAEIFESLTSEEFTGLVWQTPNPDRTKFLTDLGVPAVKRPTTVAARMGLAKLCRWPEANRVRAGRFLTAIVANGIEAAWHAAQDEQDREHAVQAAVTQDPNQATAMRLALLSYGHDSWAMTVALRLGIDNGLALPSWPQAVLSGITAACRQLEDVWAHVAAALHQDTREPSSFDENLDDNPVRENTSNPDSLASPTTSAAPTPQGPANVSSQPTHEPSDSAPSESAATKEQELTDAATALTEQQYAARQAATTLAASISSGKVPDLDTLRPITTFIHAAYAVRDLLIQTGRSVPGPLTVEHLLSELTAAANALQLSDQRARIAAFAALTGPETERTRLADAAALATALTAAPTWTTEQQQYAAGLQALLDLVAAVAAKDSQALATALTAAEQNLPDNLEKLRFAALVGQLHVGPLGTVGVIEPSPANLPQQEIVSAPDPASDPADAPVITRTNEPLTPPDPAPAPAPTSVTVRAPSVTGGPPQPLAPAPESHAGNGHTDSAQPNDAEPDDGQADTIDHAAGRELVRELLGAGRLSLAFHAAAACGDRRRADALRILALADAVRSETAPTAGALRTALETEQNNIPSGDPAAQLLLLAGAVRACLVTAEAFSGEIVLALIRVLPQFPSLATMCATIGNASAHGWLSDPAVLTALAPLAGADNDIAATVDAAKYERDRRRTLEFVPANHIAEMWWSRTGLIGRLLDAAAHDRRAELESVTEELRKFAKRQHLDDLLTREDARLRAHSSRPLQGQVRRKLREMAYTSVNVVREWVDAVRANQRTRDGQGPVPAHLSALRQEVKAQWPAAEQELLEIASGGPSMLRAEAAQACRDNMQRTVDMLDGIELAGADRDPDVVLHQDLLRCTALAFTSAGTPARPITVDDVRTAAATRWEEALEGRLAGEEYATAGLIIDAVTDPARARALHDRLTTAAARTNTELEALHRDVAGEVARAARLGQLNETASSTVGSLLEAANVAQLAGPPETQNLGVLRGHLLDVRASLPKYLQEAQEALHKRVDNEVTVDEESEGLLAAIRERIDAGDLATAEEYLLAAVHGEAPPTAEPSADLGHFIRLIEQMPGGITRELIAAVRAGKPFAGLDLAVLSSTQRAGAAEGLQVWLDMRDVRHSKVQKSALAAALRLAGIEFFTLRQLQDPPASSRRAWWDLTGVRRIGETLVPQFGSAAADRQRIMLCWGDPDVRAMFGWIAQDPGTDHPVIVLMFAPMTAAQRTTLAVECAQRSEKPVIVLDDIALVYLVMHGGLQFTATARILLPFAATNPYSPEGLGALPSEMFFGRKSERNRIIASNGPNLLYGGRQLGKTALLQDAARRFERVDKQVAVYVSLPNAIGTRVNPVVLWEKIAEKLTELKIMRPRKTHDPAKDVTTAVTAWLDGDATRRMLLLIDECDGFFDADAATGFLHVAQLRDLRDRTDRRFKPVFAGLHQVQRFAHLPNQPLAGAHLGEQIAIGPLSPEPAYQLLFIPLETLGIRFAADKLIHRVLAYCNYQPKLLQLVGQALVASALSRRRGGPPYEISEDDLDQVIGSEDLQWRVRQTVHLTLDLDSRYKLIALVVALAALEHGADRTMSTSKLREECQGWWPEGFAGQGADEFRSLLEEMRDLGVLAVTAGWQWRLRSSNVLRLLGSATEIWEELCSPQWRTTVTKLSAEQARRRLDGGLISPCTEQQISRLVGRVSGNSVRVVVGTPATGVERVRTLLEEAHKGFGARFDLAVSNRPSAYQRALRIGEPGGVHRVVLSPLTTAKVETVIDSIAKAVRMQPAAGTTRTVVVVVDATAEGILDALTGPGTSINSDDVMTLRRVSGVGLRSWLSDNDLLAPFSDVASHTELMAATGGWLLLLDHVADKAREISRPRRICDHITASLATVDGASELVAATGLRTDSRVEAAFQLLVEYDDPVTSEELVQLCAEAGTDPERTAGILQMLDVMHQSDVDGRWTPEPVITRAWRSLQGAL</sequence>
<proteinExistence type="predicted"/>
<dbReference type="EMBL" id="BONX01000033">
    <property type="protein sequence ID" value="GIG98245.1"/>
    <property type="molecule type" value="Genomic_DNA"/>
</dbReference>
<feature type="region of interest" description="Disordered" evidence="1">
    <location>
        <begin position="481"/>
        <end position="565"/>
    </location>
</feature>
<accession>A0ABQ4EUA6</accession>
<dbReference type="Gene3D" id="3.40.50.300">
    <property type="entry name" value="P-loop containing nucleotide triphosphate hydrolases"/>
    <property type="match status" value="1"/>
</dbReference>
<evidence type="ECO:0000256" key="1">
    <source>
        <dbReference type="SAM" id="MobiDB-lite"/>
    </source>
</evidence>
<dbReference type="SUPFAM" id="SSF52540">
    <property type="entry name" value="P-loop containing nucleoside triphosphate hydrolases"/>
    <property type="match status" value="1"/>
</dbReference>
<name>A0ABQ4EUA6_9ACTN</name>
<keyword evidence="3" id="KW-1185">Reference proteome</keyword>
<feature type="compositionally biased region" description="Pro residues" evidence="1">
    <location>
        <begin position="507"/>
        <end position="517"/>
    </location>
</feature>
<comment type="caution">
    <text evidence="2">The sequence shown here is derived from an EMBL/GenBank/DDBJ whole genome shotgun (WGS) entry which is preliminary data.</text>
</comment>
<evidence type="ECO:0000313" key="3">
    <source>
        <dbReference type="Proteomes" id="UP000621500"/>
    </source>
</evidence>
<dbReference type="Proteomes" id="UP000621500">
    <property type="component" value="Unassembled WGS sequence"/>
</dbReference>
<feature type="region of interest" description="Disordered" evidence="1">
    <location>
        <begin position="1"/>
        <end position="22"/>
    </location>
</feature>